<accession>A0A1G8JYR4</accession>
<dbReference type="STRING" id="571298.SAMN04488026_100297"/>
<evidence type="ECO:0000259" key="1">
    <source>
        <dbReference type="PROSITE" id="PS50846"/>
    </source>
</evidence>
<evidence type="ECO:0000313" key="3">
    <source>
        <dbReference type="Proteomes" id="UP000199382"/>
    </source>
</evidence>
<sequence length="64" mass="6632">MKFNVPDMSCGHCTAAIEKAILEADSSANVTCDLDSRSVTIESGLQADAVAKLLLDAGYEAEAA</sequence>
<dbReference type="RefSeq" id="WP_093148210.1">
    <property type="nucleotide sequence ID" value="NZ_FNEK01000002.1"/>
</dbReference>
<feature type="domain" description="HMA" evidence="1">
    <location>
        <begin position="1"/>
        <end position="62"/>
    </location>
</feature>
<dbReference type="AlphaFoldDB" id="A0A1G8JYR4"/>
<evidence type="ECO:0000313" key="2">
    <source>
        <dbReference type="EMBL" id="SDI36308.1"/>
    </source>
</evidence>
<dbReference type="SUPFAM" id="SSF55008">
    <property type="entry name" value="HMA, heavy metal-associated domain"/>
    <property type="match status" value="1"/>
</dbReference>
<dbReference type="Proteomes" id="UP000199382">
    <property type="component" value="Unassembled WGS sequence"/>
</dbReference>
<dbReference type="Pfam" id="PF00403">
    <property type="entry name" value="HMA"/>
    <property type="match status" value="1"/>
</dbReference>
<gene>
    <name evidence="2" type="ORF">SAMN04488026_100297</name>
</gene>
<keyword evidence="3" id="KW-1185">Reference proteome</keyword>
<reference evidence="2 3" key="1">
    <citation type="submission" date="2016-10" db="EMBL/GenBank/DDBJ databases">
        <authorList>
            <person name="de Groot N.N."/>
        </authorList>
    </citation>
    <scope>NUCLEOTIDE SEQUENCE [LARGE SCALE GENOMIC DNA]</scope>
    <source>
        <strain evidence="2 3">DSM 25294</strain>
    </source>
</reference>
<dbReference type="InterPro" id="IPR036163">
    <property type="entry name" value="HMA_dom_sf"/>
</dbReference>
<dbReference type="OrthoDB" id="9801832at2"/>
<dbReference type="EMBL" id="FNEK01000002">
    <property type="protein sequence ID" value="SDI36308.1"/>
    <property type="molecule type" value="Genomic_DNA"/>
</dbReference>
<dbReference type="PROSITE" id="PS50846">
    <property type="entry name" value="HMA_2"/>
    <property type="match status" value="1"/>
</dbReference>
<name>A0A1G8JYR4_9RHOB</name>
<dbReference type="InterPro" id="IPR006121">
    <property type="entry name" value="HMA_dom"/>
</dbReference>
<dbReference type="Gene3D" id="3.30.70.100">
    <property type="match status" value="1"/>
</dbReference>
<protein>
    <submittedName>
        <fullName evidence="2">Copper chaperone</fullName>
    </submittedName>
</protein>
<organism evidence="2 3">
    <name type="scientific">Aliiruegeria lutimaris</name>
    <dbReference type="NCBI Taxonomy" id="571298"/>
    <lineage>
        <taxon>Bacteria</taxon>
        <taxon>Pseudomonadati</taxon>
        <taxon>Pseudomonadota</taxon>
        <taxon>Alphaproteobacteria</taxon>
        <taxon>Rhodobacterales</taxon>
        <taxon>Roseobacteraceae</taxon>
        <taxon>Aliiruegeria</taxon>
    </lineage>
</organism>
<dbReference type="GO" id="GO:0046872">
    <property type="term" value="F:metal ion binding"/>
    <property type="evidence" value="ECO:0007669"/>
    <property type="project" value="InterPro"/>
</dbReference>
<dbReference type="CDD" id="cd00371">
    <property type="entry name" value="HMA"/>
    <property type="match status" value="1"/>
</dbReference>
<proteinExistence type="predicted"/>